<dbReference type="PANTHER" id="PTHR31674">
    <property type="entry name" value="B3 DOMAIN-CONTAINING PROTEIN REM-LIKE 3-RELATED"/>
    <property type="match status" value="1"/>
</dbReference>
<dbReference type="Gramene" id="TraesMAC3B03G01771820.1">
    <property type="protein sequence ID" value="TraesMAC3B03G01771820.1"/>
    <property type="gene ID" value="TraesMAC3B03G01771820"/>
</dbReference>
<dbReference type="Gramene" id="TraesNOR3B03G01796360.1">
    <property type="protein sequence ID" value="TraesNOR3B03G01796360.1"/>
    <property type="gene ID" value="TraesNOR3B03G01796360"/>
</dbReference>
<dbReference type="Gramene" id="TraesLDM3B03G01769930.1">
    <property type="protein sequence ID" value="TraesLDM3B03G01769930.1"/>
    <property type="gene ID" value="TraesLDM3B03G01769930"/>
</dbReference>
<dbReference type="GO" id="GO:0005634">
    <property type="term" value="C:nucleus"/>
    <property type="evidence" value="ECO:0007669"/>
    <property type="project" value="UniProtKB-SubCell"/>
</dbReference>
<dbReference type="Gramene" id="TraesCS3B02G550700.1">
    <property type="protein sequence ID" value="TraesCS3B02G550700.1"/>
    <property type="gene ID" value="TraesCS3B02G550700"/>
</dbReference>
<dbReference type="EMBL" id="CBUC010000013">
    <property type="protein sequence ID" value="CDJ26270.1"/>
    <property type="molecule type" value="Genomic_DNA"/>
</dbReference>
<keyword evidence="3" id="KW-0238">DNA-binding</keyword>
<dbReference type="PANTHER" id="PTHR31674:SF47">
    <property type="entry name" value="B3 DOMAIN-CONTAINING PROTEIN OS10G0323000"/>
    <property type="match status" value="1"/>
</dbReference>
<organism evidence="10">
    <name type="scientific">Triticum aestivum</name>
    <name type="common">Wheat</name>
    <dbReference type="NCBI Taxonomy" id="4565"/>
    <lineage>
        <taxon>Eukaryota</taxon>
        <taxon>Viridiplantae</taxon>
        <taxon>Streptophyta</taxon>
        <taxon>Embryophyta</taxon>
        <taxon>Tracheophyta</taxon>
        <taxon>Spermatophyta</taxon>
        <taxon>Magnoliopsida</taxon>
        <taxon>Liliopsida</taxon>
        <taxon>Poales</taxon>
        <taxon>Poaceae</taxon>
        <taxon>BOP clade</taxon>
        <taxon>Pooideae</taxon>
        <taxon>Triticodae</taxon>
        <taxon>Triticeae</taxon>
        <taxon>Triticinae</taxon>
        <taxon>Triticum</taxon>
    </lineage>
</organism>
<dbReference type="Gramene" id="TraesJAG3B03G01779280.1">
    <property type="protein sequence ID" value="TraesJAG3B03G01779280.1"/>
    <property type="gene ID" value="TraesJAG3B03G01779280"/>
</dbReference>
<dbReference type="OrthoDB" id="671850at2759"/>
<evidence type="ECO:0000313" key="11">
    <source>
        <dbReference type="Proteomes" id="UP000019116"/>
    </source>
</evidence>
<reference evidence="8" key="1">
    <citation type="journal article" date="2014" name="Science">
        <title>Structural and functional partitioning of bread wheat chromosome 3B.</title>
        <authorList>
            <person name="Choulet F."/>
            <person name="Alberti A."/>
            <person name="Theil S."/>
            <person name="Glover N."/>
            <person name="Barbe V."/>
            <person name="Daron J."/>
            <person name="Pingault L."/>
            <person name="Sourdille P."/>
            <person name="Couloux A."/>
            <person name="Paux E."/>
            <person name="Leroy P."/>
            <person name="Mangenot S."/>
            <person name="Guilhot N."/>
            <person name="Le Gouis J."/>
            <person name="Balfourier F."/>
            <person name="Alaux M."/>
            <person name="Jamilloux V."/>
            <person name="Poulain J."/>
            <person name="Durand C."/>
            <person name="Bellec A."/>
            <person name="Gaspin C."/>
            <person name="Safar J."/>
            <person name="Dolezel J."/>
            <person name="Rogers J."/>
            <person name="Vandepoele K."/>
            <person name="Aury J.M."/>
            <person name="Mayer K."/>
            <person name="Berges H."/>
            <person name="Quesneville H."/>
            <person name="Wincker P."/>
            <person name="Feuillet C."/>
        </authorList>
    </citation>
    <scope>NUCLEOTIDE SEQUENCE</scope>
</reference>
<feature type="domain" description="TF-B3" evidence="7">
    <location>
        <begin position="9"/>
        <end position="105"/>
    </location>
</feature>
<sequence length="273" mass="29320">MEGDAVLRQKFFKILLPGSFESSLSLPPKFAARLDRPPVLAVATLRDPTGRSWHVGLVRHGAAGLRFDGRGWRSFVAGCGLSAGQLLVFDHLGDLDFAVEPFDTSGCSSYFDGERGSTTNIDDDDAAPDVEESGSDNHHHGRSPSRSSLPATTGTKRRKKLSPANASPAGSCGQSSSDDGALRLGIEQPFHLQYMELTKTFCARVGWAESCTAELSVAGRGDRRWEVSVRVGSKGGMIMAGWEGFAWDNGLRISDVCVFRPADTGDQVVQAKC</sequence>
<dbReference type="InterPro" id="IPR039218">
    <property type="entry name" value="REM_fam"/>
</dbReference>
<dbReference type="PROSITE" id="PS50863">
    <property type="entry name" value="B3"/>
    <property type="match status" value="2"/>
</dbReference>
<evidence type="ECO:0000313" key="9">
    <source>
        <dbReference type="EMBL" id="CDM84239.1"/>
    </source>
</evidence>
<dbReference type="SMART" id="SM01019">
    <property type="entry name" value="B3"/>
    <property type="match status" value="2"/>
</dbReference>
<dbReference type="SMR" id="A0A077RES4"/>
<dbReference type="CDD" id="cd10017">
    <property type="entry name" value="B3_DNA"/>
    <property type="match status" value="2"/>
</dbReference>
<keyword evidence="2" id="KW-0805">Transcription regulation</keyword>
<keyword evidence="4" id="KW-0804">Transcription</keyword>
<feature type="compositionally biased region" description="Acidic residues" evidence="6">
    <location>
        <begin position="121"/>
        <end position="134"/>
    </location>
</feature>
<proteinExistence type="predicted"/>
<reference evidence="10" key="2">
    <citation type="submission" date="2018-08" db="EMBL/GenBank/DDBJ databases">
        <authorList>
            <person name="Rossello M."/>
        </authorList>
    </citation>
    <scope>NUCLEOTIDE SEQUENCE [LARGE SCALE GENOMIC DNA]</scope>
    <source>
        <strain evidence="10">cv. Chinese Spring</strain>
    </source>
</reference>
<dbReference type="Gramene" id="TraesWEE_scaffold_009928_01G000200.1">
    <property type="protein sequence ID" value="TraesWEE_scaffold_009928_01G000200.1"/>
    <property type="gene ID" value="TraesWEE_scaffold_009928_01G000200"/>
</dbReference>
<protein>
    <submittedName>
        <fullName evidence="8">(bread wheat) hypothetical protein</fullName>
    </submittedName>
</protein>
<dbReference type="Gramene" id="TraesLAC3B03G01713450.1">
    <property type="protein sequence ID" value="TraesLAC3B03G01713450.1"/>
    <property type="gene ID" value="TraesLAC3B03G01713450"/>
</dbReference>
<dbReference type="Gramene" id="TraesPARA_EIv1.0_0913620.1">
    <property type="protein sequence ID" value="TraesPARA_EIv1.0_0913620.1.CDS"/>
    <property type="gene ID" value="TraesPARA_EIv1.0_0913620"/>
</dbReference>
<evidence type="ECO:0000256" key="4">
    <source>
        <dbReference type="ARBA" id="ARBA00023163"/>
    </source>
</evidence>
<evidence type="ECO:0000256" key="1">
    <source>
        <dbReference type="ARBA" id="ARBA00004123"/>
    </source>
</evidence>
<gene>
    <name evidence="10" type="primary">LOC123066699</name>
    <name evidence="9" type="ORF">TRAES_3BF003300050CFD_c1</name>
    <name evidence="8" type="ORF">TRAES_3BF006500040CFD_c1</name>
</gene>
<dbReference type="GO" id="GO:0003677">
    <property type="term" value="F:DNA binding"/>
    <property type="evidence" value="ECO:0007669"/>
    <property type="project" value="UniProtKB-KW"/>
</dbReference>
<dbReference type="Gramene" id="TraesARI3B03G01801940.1">
    <property type="protein sequence ID" value="TraesARI3B03G01801940.1"/>
    <property type="gene ID" value="TraesARI3B03G01801940"/>
</dbReference>
<dbReference type="Gramene" id="TraesCS3B03G1370000.1">
    <property type="protein sequence ID" value="TraesCS3B03G1370000.1.CDS"/>
    <property type="gene ID" value="TraesCS3B03G1370000"/>
</dbReference>
<evidence type="ECO:0000313" key="10">
    <source>
        <dbReference type="EnsemblPlants" id="TraesCS3B02G550700.1"/>
    </source>
</evidence>
<feature type="compositionally biased region" description="Polar residues" evidence="6">
    <location>
        <begin position="144"/>
        <end position="154"/>
    </location>
</feature>
<dbReference type="STRING" id="4565.A0A077RES4"/>
<dbReference type="Gramene" id="TraesSTA3B03G01761080.1">
    <property type="protein sequence ID" value="TraesSTA3B03G01761080.1"/>
    <property type="gene ID" value="TraesSTA3B03G01761080"/>
</dbReference>
<evidence type="ECO:0000313" key="8">
    <source>
        <dbReference type="EMBL" id="CDJ26270.1"/>
    </source>
</evidence>
<dbReference type="HOGENOM" id="CLU_934950_0_0_1"/>
<evidence type="ECO:0000256" key="2">
    <source>
        <dbReference type="ARBA" id="ARBA00023015"/>
    </source>
</evidence>
<feature type="domain" description="TF-B3" evidence="7">
    <location>
        <begin position="214"/>
        <end position="273"/>
    </location>
</feature>
<keyword evidence="11" id="KW-1185">Reference proteome</keyword>
<dbReference type="Gramene" id="TraesJUL3B03G01786910.1">
    <property type="protein sequence ID" value="TraesJUL3B03G01786910.1"/>
    <property type="gene ID" value="TraesJUL3B03G01786910"/>
</dbReference>
<comment type="subcellular location">
    <subcellularLocation>
        <location evidence="1">Nucleus</location>
    </subcellularLocation>
</comment>
<dbReference type="AlphaFoldDB" id="A0A077RES4"/>
<keyword evidence="5" id="KW-0539">Nucleus</keyword>
<dbReference type="Gene3D" id="2.40.330.10">
    <property type="entry name" value="DNA-binding pseudobarrel domain"/>
    <property type="match status" value="2"/>
</dbReference>
<dbReference type="Proteomes" id="UP000019116">
    <property type="component" value="Chromosome 3B"/>
</dbReference>
<dbReference type="Pfam" id="PF02362">
    <property type="entry name" value="B3"/>
    <property type="match status" value="2"/>
</dbReference>
<dbReference type="GeneID" id="123066699"/>
<dbReference type="Gramene" id="TraesCAD_scaffold_001084_01G000200.1">
    <property type="protein sequence ID" value="TraesCAD_scaffold_001084_01G000200.1"/>
    <property type="gene ID" value="TraesCAD_scaffold_001084_01G000200"/>
</dbReference>
<dbReference type="EMBL" id="HG670306">
    <property type="protein sequence ID" value="CDM84239.1"/>
    <property type="molecule type" value="Genomic_DNA"/>
</dbReference>
<dbReference type="InterPro" id="IPR015300">
    <property type="entry name" value="DNA-bd_pseudobarrel_sf"/>
</dbReference>
<name>A0A077RES4_WHEAT</name>
<reference evidence="10" key="3">
    <citation type="submission" date="2018-10" db="UniProtKB">
        <authorList>
            <consortium name="EnsemblPlants"/>
        </authorList>
    </citation>
    <scope>IDENTIFICATION</scope>
</reference>
<evidence type="ECO:0000259" key="7">
    <source>
        <dbReference type="PROSITE" id="PS50863"/>
    </source>
</evidence>
<evidence type="ECO:0000256" key="6">
    <source>
        <dbReference type="SAM" id="MobiDB-lite"/>
    </source>
</evidence>
<evidence type="ECO:0000256" key="5">
    <source>
        <dbReference type="ARBA" id="ARBA00023242"/>
    </source>
</evidence>
<dbReference type="RefSeq" id="XP_044345671.1">
    <property type="nucleotide sequence ID" value="XM_044489736.1"/>
</dbReference>
<dbReference type="Gramene" id="TraesSYM3B03G01795320.1">
    <property type="protein sequence ID" value="TraesSYM3B03G01795320.1"/>
    <property type="gene ID" value="TraesSYM3B03G01795320"/>
</dbReference>
<dbReference type="InterPro" id="IPR003340">
    <property type="entry name" value="B3_DNA-bd"/>
</dbReference>
<dbReference type="Gramene" id="TraesRN3B0101376300.1">
    <property type="protein sequence ID" value="TraesRN3B0101376300.1"/>
    <property type="gene ID" value="TraesRN3B0101376300"/>
</dbReference>
<accession>A0A077RES4</accession>
<dbReference type="EnsemblPlants" id="TraesCS3B02G550700.1">
    <property type="protein sequence ID" value="TraesCS3B02G550700.1"/>
    <property type="gene ID" value="TraesCS3B02G550700"/>
</dbReference>
<feature type="region of interest" description="Disordered" evidence="6">
    <location>
        <begin position="113"/>
        <end position="177"/>
    </location>
</feature>
<evidence type="ECO:0000256" key="3">
    <source>
        <dbReference type="ARBA" id="ARBA00023125"/>
    </source>
</evidence>
<dbReference type="OMA" id="CCRIERP"/>
<dbReference type="SUPFAM" id="SSF101936">
    <property type="entry name" value="DNA-binding pseudobarrel domain"/>
    <property type="match status" value="2"/>
</dbReference>